<feature type="chain" id="PRO_5016830989" evidence="1">
    <location>
        <begin position="24"/>
        <end position="119"/>
    </location>
</feature>
<protein>
    <submittedName>
        <fullName evidence="2">Uncharacterized protein</fullName>
    </submittedName>
</protein>
<feature type="signal peptide" evidence="1">
    <location>
        <begin position="1"/>
        <end position="23"/>
    </location>
</feature>
<dbReference type="KEGG" id="ptaw:DW352_24280"/>
<evidence type="ECO:0000256" key="1">
    <source>
        <dbReference type="SAM" id="SignalP"/>
    </source>
</evidence>
<gene>
    <name evidence="2" type="ORF">DW352_24280</name>
</gene>
<evidence type="ECO:0000313" key="2">
    <source>
        <dbReference type="EMBL" id="AXK84207.1"/>
    </source>
</evidence>
<dbReference type="OrthoDB" id="8250056at2"/>
<accession>A0A346A4W0</accession>
<reference evidence="2 3" key="1">
    <citation type="submission" date="2018-07" db="EMBL/GenBank/DDBJ databases">
        <authorList>
            <person name="Quirk P.G."/>
            <person name="Krulwich T.A."/>
        </authorList>
    </citation>
    <scope>NUCLEOTIDE SEQUENCE [LARGE SCALE GENOMIC DNA]</scope>
    <source>
        <strain evidence="2 3">CC-BB4</strain>
    </source>
</reference>
<keyword evidence="3" id="KW-1185">Reference proteome</keyword>
<dbReference type="AlphaFoldDB" id="A0A346A4W0"/>
<evidence type="ECO:0000313" key="3">
    <source>
        <dbReference type="Proteomes" id="UP000254889"/>
    </source>
</evidence>
<keyword evidence="1" id="KW-0732">Signal</keyword>
<organism evidence="2 3">
    <name type="scientific">Pseudolabrys taiwanensis</name>
    <dbReference type="NCBI Taxonomy" id="331696"/>
    <lineage>
        <taxon>Bacteria</taxon>
        <taxon>Pseudomonadati</taxon>
        <taxon>Pseudomonadota</taxon>
        <taxon>Alphaproteobacteria</taxon>
        <taxon>Hyphomicrobiales</taxon>
        <taxon>Xanthobacteraceae</taxon>
        <taxon>Pseudolabrys</taxon>
    </lineage>
</organism>
<proteinExistence type="predicted"/>
<name>A0A346A4W0_9HYPH</name>
<dbReference type="RefSeq" id="WP_115694586.1">
    <property type="nucleotide sequence ID" value="NZ_CP031417.1"/>
</dbReference>
<dbReference type="EMBL" id="CP031417">
    <property type="protein sequence ID" value="AXK84207.1"/>
    <property type="molecule type" value="Genomic_DNA"/>
</dbReference>
<dbReference type="Proteomes" id="UP000254889">
    <property type="component" value="Chromosome"/>
</dbReference>
<sequence>MRAKAVLYAIFLVTAVGATQADAQPINLTGKYKCWQTCRYGLVGGNVYITQNGWDINVLNEAGESSRAWFDWFSPTRIWFESWNTGAVYSPDGMTIQFDRGTLWQRDLGLPPPPPRRRR</sequence>